<name>A0A9P0YRM3_CUSEU</name>
<dbReference type="PROSITE" id="PS00162">
    <property type="entry name" value="ALPHA_CA_1"/>
    <property type="match status" value="1"/>
</dbReference>
<evidence type="ECO:0000256" key="6">
    <source>
        <dbReference type="RuleBase" id="RU367011"/>
    </source>
</evidence>
<evidence type="ECO:0000313" key="10">
    <source>
        <dbReference type="Proteomes" id="UP001152484"/>
    </source>
</evidence>
<keyword evidence="7" id="KW-0812">Transmembrane</keyword>
<keyword evidence="10" id="KW-1185">Reference proteome</keyword>
<feature type="domain" description="Alpha-carbonic anhydrase" evidence="8">
    <location>
        <begin position="44"/>
        <end position="289"/>
    </location>
</feature>
<evidence type="ECO:0000256" key="1">
    <source>
        <dbReference type="ARBA" id="ARBA00001947"/>
    </source>
</evidence>
<dbReference type="OrthoDB" id="429145at2759"/>
<dbReference type="PANTHER" id="PTHR18952:SF201">
    <property type="entry name" value="CARBONIC ANHYDRASE"/>
    <property type="match status" value="1"/>
</dbReference>
<protein>
    <recommendedName>
        <fullName evidence="2 6">Carbonic anhydrase</fullName>
        <ecNumber evidence="2 6">4.2.1.1</ecNumber>
    </recommendedName>
</protein>
<dbReference type="Proteomes" id="UP001152484">
    <property type="component" value="Unassembled WGS sequence"/>
</dbReference>
<accession>A0A9P0YRM3</accession>
<evidence type="ECO:0000256" key="5">
    <source>
        <dbReference type="ARBA" id="ARBA00023239"/>
    </source>
</evidence>
<keyword evidence="5 6" id="KW-0456">Lyase</keyword>
<dbReference type="Gene3D" id="3.10.200.10">
    <property type="entry name" value="Alpha carbonic anhydrase"/>
    <property type="match status" value="1"/>
</dbReference>
<dbReference type="EC" id="4.2.1.1" evidence="2 6"/>
<dbReference type="PANTHER" id="PTHR18952">
    <property type="entry name" value="CARBONIC ANHYDRASE"/>
    <property type="match status" value="1"/>
</dbReference>
<evidence type="ECO:0000256" key="7">
    <source>
        <dbReference type="SAM" id="Phobius"/>
    </source>
</evidence>
<dbReference type="InterPro" id="IPR023561">
    <property type="entry name" value="Carbonic_anhydrase_a-class"/>
</dbReference>
<dbReference type="GO" id="GO:0004089">
    <property type="term" value="F:carbonate dehydratase activity"/>
    <property type="evidence" value="ECO:0007669"/>
    <property type="project" value="UniProtKB-UniRule"/>
</dbReference>
<dbReference type="CDD" id="cd03124">
    <property type="entry name" value="alpha_CA_prokaryotic_like"/>
    <property type="match status" value="1"/>
</dbReference>
<gene>
    <name evidence="9" type="ORF">CEURO_LOCUS4593</name>
</gene>
<comment type="cofactor">
    <cofactor evidence="1 6">
        <name>Zn(2+)</name>
        <dbReference type="ChEBI" id="CHEBI:29105"/>
    </cofactor>
</comment>
<keyword evidence="4 6" id="KW-0862">Zinc</keyword>
<dbReference type="EMBL" id="CAMAPE010000008">
    <property type="protein sequence ID" value="CAH9072961.1"/>
    <property type="molecule type" value="Genomic_DNA"/>
</dbReference>
<dbReference type="InterPro" id="IPR041891">
    <property type="entry name" value="Alpha_CA_prokaryot-like"/>
</dbReference>
<dbReference type="SUPFAM" id="SSF51069">
    <property type="entry name" value="Carbonic anhydrase"/>
    <property type="match status" value="1"/>
</dbReference>
<comment type="function">
    <text evidence="6">Reversible hydration of carbon dioxide.</text>
</comment>
<evidence type="ECO:0000259" key="8">
    <source>
        <dbReference type="PROSITE" id="PS51144"/>
    </source>
</evidence>
<evidence type="ECO:0000256" key="3">
    <source>
        <dbReference type="ARBA" id="ARBA00022723"/>
    </source>
</evidence>
<keyword evidence="7" id="KW-1133">Transmembrane helix</keyword>
<evidence type="ECO:0000256" key="4">
    <source>
        <dbReference type="ARBA" id="ARBA00022833"/>
    </source>
</evidence>
<organism evidence="9 10">
    <name type="scientific">Cuscuta europaea</name>
    <name type="common">European dodder</name>
    <dbReference type="NCBI Taxonomy" id="41803"/>
    <lineage>
        <taxon>Eukaryota</taxon>
        <taxon>Viridiplantae</taxon>
        <taxon>Streptophyta</taxon>
        <taxon>Embryophyta</taxon>
        <taxon>Tracheophyta</taxon>
        <taxon>Spermatophyta</taxon>
        <taxon>Magnoliopsida</taxon>
        <taxon>eudicotyledons</taxon>
        <taxon>Gunneridae</taxon>
        <taxon>Pentapetalae</taxon>
        <taxon>asterids</taxon>
        <taxon>lamiids</taxon>
        <taxon>Solanales</taxon>
        <taxon>Convolvulaceae</taxon>
        <taxon>Cuscuteae</taxon>
        <taxon>Cuscuta</taxon>
        <taxon>Cuscuta subgen. Cuscuta</taxon>
    </lineage>
</organism>
<evidence type="ECO:0000256" key="2">
    <source>
        <dbReference type="ARBA" id="ARBA00012925"/>
    </source>
</evidence>
<dbReference type="GO" id="GO:0006730">
    <property type="term" value="P:one-carbon metabolic process"/>
    <property type="evidence" value="ECO:0007669"/>
    <property type="project" value="TreeGrafter"/>
</dbReference>
<dbReference type="Pfam" id="PF00194">
    <property type="entry name" value="Carb_anhydrase"/>
    <property type="match status" value="1"/>
</dbReference>
<dbReference type="SMART" id="SM01057">
    <property type="entry name" value="Carb_anhydrase"/>
    <property type="match status" value="1"/>
</dbReference>
<comment type="similarity">
    <text evidence="6">Belongs to the alpha-carbonic anhydrase family.</text>
</comment>
<feature type="transmembrane region" description="Helical" evidence="7">
    <location>
        <begin position="12"/>
        <end position="29"/>
    </location>
</feature>
<keyword evidence="3 6" id="KW-0479">Metal-binding</keyword>
<dbReference type="InterPro" id="IPR001148">
    <property type="entry name" value="CA_dom"/>
</dbReference>
<proteinExistence type="inferred from homology"/>
<dbReference type="PROSITE" id="PS51144">
    <property type="entry name" value="ALPHA_CA_2"/>
    <property type="match status" value="1"/>
</dbReference>
<comment type="caution">
    <text evidence="9">The sequence shown here is derived from an EMBL/GenBank/DDBJ whole genome shotgun (WGS) entry which is preliminary data.</text>
</comment>
<reference evidence="9" key="1">
    <citation type="submission" date="2022-07" db="EMBL/GenBank/DDBJ databases">
        <authorList>
            <person name="Macas J."/>
            <person name="Novak P."/>
            <person name="Neumann P."/>
        </authorList>
    </citation>
    <scope>NUCLEOTIDE SEQUENCE</scope>
</reference>
<sequence length="291" mass="33103">MYTFSTRKQLPFSSFLLAASLLMMIFVFICQLDATQAQEVEDEREFDYDEKSEKGPGRWGELKKEWAACGDGKMQSPLALSAPIIERHGSARRPDVKITRNSYIPANATLHNRGHDISIEWVGDPGSIPINGKHFSLKAVHWHSPSEHTLHGTRYDLELHALHMNTDQTSGKNTTAVFSILYRIGHKPNRFLSRLTKKIASMMDLEGEVRNAGFVDPNEIKFISNDYYRYTGSLTTPPCTEGVIWTVNKKIYSVSRKQVKLLRAAVHDSAERNARPLQPRNNRDIYLRLSS</sequence>
<dbReference type="InterPro" id="IPR018338">
    <property type="entry name" value="Carbonic_anhydrase_a-class_CS"/>
</dbReference>
<keyword evidence="7" id="KW-0472">Membrane</keyword>
<dbReference type="InterPro" id="IPR036398">
    <property type="entry name" value="CA_dom_sf"/>
</dbReference>
<evidence type="ECO:0000313" key="9">
    <source>
        <dbReference type="EMBL" id="CAH9072961.1"/>
    </source>
</evidence>
<dbReference type="AlphaFoldDB" id="A0A9P0YRM3"/>
<dbReference type="GO" id="GO:0008270">
    <property type="term" value="F:zinc ion binding"/>
    <property type="evidence" value="ECO:0007669"/>
    <property type="project" value="UniProtKB-UniRule"/>
</dbReference>
<comment type="catalytic activity">
    <reaction evidence="6">
        <text>hydrogencarbonate + H(+) = CO2 + H2O</text>
        <dbReference type="Rhea" id="RHEA:10748"/>
        <dbReference type="ChEBI" id="CHEBI:15377"/>
        <dbReference type="ChEBI" id="CHEBI:15378"/>
        <dbReference type="ChEBI" id="CHEBI:16526"/>
        <dbReference type="ChEBI" id="CHEBI:17544"/>
        <dbReference type="EC" id="4.2.1.1"/>
    </reaction>
</comment>